<reference evidence="2" key="1">
    <citation type="journal article" date="2014" name="Nat. Commun.">
        <title>Genomic adaptations of the halophilic Dead Sea filamentous fungus Eurotium rubrum.</title>
        <authorList>
            <person name="Kis-Papo T."/>
            <person name="Weig A.R."/>
            <person name="Riley R."/>
            <person name="Persoh D."/>
            <person name="Salamov A."/>
            <person name="Sun H."/>
            <person name="Lipzen A."/>
            <person name="Wasser S.P."/>
            <person name="Rambold G."/>
            <person name="Grigoriev I.V."/>
            <person name="Nevo E."/>
        </authorList>
    </citation>
    <scope>NUCLEOTIDE SEQUENCE [LARGE SCALE GENOMIC DNA]</scope>
    <source>
        <strain evidence="2">CBS 135680</strain>
    </source>
</reference>
<evidence type="ECO:0000313" key="2">
    <source>
        <dbReference type="Proteomes" id="UP000019804"/>
    </source>
</evidence>
<gene>
    <name evidence="1" type="ORF">EURHEDRAFT_201463</name>
</gene>
<dbReference type="GeneID" id="63693061"/>
<dbReference type="AlphaFoldDB" id="A0A017S5Z3"/>
<sequence>MRLAVQYASTEQQPEPQIRISTKFARRQGEICKCICNQIRVMHVFIVRSINITMLWTVAGDVFRYAEYPMKSHFRSSLPRISSQLIFPVYRMSFFRKLLTVTQKKGGQEKQKIWMKSQNSGEKSSARNMFSREFEPWTVLVGDVYDRDVLVQDSSAGYISRCNVNTNTGASYTFKHSSSLVPFLSQAIPPHNRCTDRDYR</sequence>
<organism evidence="1 2">
    <name type="scientific">Aspergillus ruber (strain CBS 135680)</name>
    <dbReference type="NCBI Taxonomy" id="1388766"/>
    <lineage>
        <taxon>Eukaryota</taxon>
        <taxon>Fungi</taxon>
        <taxon>Dikarya</taxon>
        <taxon>Ascomycota</taxon>
        <taxon>Pezizomycotina</taxon>
        <taxon>Eurotiomycetes</taxon>
        <taxon>Eurotiomycetidae</taxon>
        <taxon>Eurotiales</taxon>
        <taxon>Aspergillaceae</taxon>
        <taxon>Aspergillus</taxon>
        <taxon>Aspergillus subgen. Aspergillus</taxon>
    </lineage>
</organism>
<evidence type="ECO:0000313" key="1">
    <source>
        <dbReference type="EMBL" id="EYE92281.1"/>
    </source>
</evidence>
<accession>A0A017S5Z3</accession>
<dbReference type="Proteomes" id="UP000019804">
    <property type="component" value="Unassembled WGS sequence"/>
</dbReference>
<dbReference type="HOGENOM" id="CLU_1365989_0_0_1"/>
<protein>
    <submittedName>
        <fullName evidence="1">Uncharacterized protein</fullName>
    </submittedName>
</protein>
<keyword evidence="2" id="KW-1185">Reference proteome</keyword>
<proteinExistence type="predicted"/>
<dbReference type="EMBL" id="KK088438">
    <property type="protein sequence ID" value="EYE92281.1"/>
    <property type="molecule type" value="Genomic_DNA"/>
</dbReference>
<dbReference type="RefSeq" id="XP_040635969.1">
    <property type="nucleotide sequence ID" value="XM_040777937.1"/>
</dbReference>
<name>A0A017S5Z3_ASPRC</name>